<protein>
    <submittedName>
        <fullName evidence="3">GIY-YIG nuclease family protein</fullName>
    </submittedName>
</protein>
<name>A0ABS3SNG9_9FLAO</name>
<dbReference type="PANTHER" id="PTHR34477">
    <property type="entry name" value="UPF0213 PROTEIN YHBQ"/>
    <property type="match status" value="1"/>
</dbReference>
<reference evidence="3 4" key="1">
    <citation type="submission" date="2021-03" db="EMBL/GenBank/DDBJ databases">
        <title>Gelidibacter sp. nov., isolated from costal sediment.</title>
        <authorList>
            <person name="Lun K.-Y."/>
        </authorList>
    </citation>
    <scope>NUCLEOTIDE SEQUENCE [LARGE SCALE GENOMIC DNA]</scope>
    <source>
        <strain evidence="3 4">DF109</strain>
    </source>
</reference>
<dbReference type="PROSITE" id="PS50164">
    <property type="entry name" value="GIY_YIG"/>
    <property type="match status" value="1"/>
</dbReference>
<dbReference type="Proteomes" id="UP000681315">
    <property type="component" value="Unassembled WGS sequence"/>
</dbReference>
<dbReference type="Pfam" id="PF01541">
    <property type="entry name" value="GIY-YIG"/>
    <property type="match status" value="1"/>
</dbReference>
<dbReference type="EMBL" id="JAGEVG010000002">
    <property type="protein sequence ID" value="MBO3097259.1"/>
    <property type="molecule type" value="Genomic_DNA"/>
</dbReference>
<dbReference type="SUPFAM" id="SSF82771">
    <property type="entry name" value="GIY-YIG endonuclease"/>
    <property type="match status" value="1"/>
</dbReference>
<comment type="similarity">
    <text evidence="1">Belongs to the UPF0213 family.</text>
</comment>
<dbReference type="PANTHER" id="PTHR34477:SF5">
    <property type="entry name" value="BSL5627 PROTEIN"/>
    <property type="match status" value="1"/>
</dbReference>
<evidence type="ECO:0000313" key="3">
    <source>
        <dbReference type="EMBL" id="MBO3097259.1"/>
    </source>
</evidence>
<dbReference type="InterPro" id="IPR000305">
    <property type="entry name" value="GIY-YIG_endonuc"/>
</dbReference>
<dbReference type="CDD" id="cd10448">
    <property type="entry name" value="GIY-YIG_unchar_3"/>
    <property type="match status" value="1"/>
</dbReference>
<dbReference type="InterPro" id="IPR035901">
    <property type="entry name" value="GIY-YIG_endonuc_sf"/>
</dbReference>
<keyword evidence="4" id="KW-1185">Reference proteome</keyword>
<sequence length="99" mass="12268">MSNKPQGVIYVGVTNNIDERVKEHKLKIYQESFMAKYNCDRLVYFEIFDNDKEALIRERRMKKWKRDWKIQLIESMNPSWMDLSINWNLDFNNYRNERK</sequence>
<feature type="domain" description="GIY-YIG" evidence="2">
    <location>
        <begin position="1"/>
        <end position="71"/>
    </location>
</feature>
<dbReference type="InterPro" id="IPR050190">
    <property type="entry name" value="UPF0213_domain"/>
</dbReference>
<evidence type="ECO:0000256" key="1">
    <source>
        <dbReference type="ARBA" id="ARBA00007435"/>
    </source>
</evidence>
<dbReference type="Gene3D" id="3.40.1440.10">
    <property type="entry name" value="GIY-YIG endonuclease"/>
    <property type="match status" value="1"/>
</dbReference>
<proteinExistence type="inferred from homology"/>
<gene>
    <name evidence="3" type="ORF">J4051_03190</name>
</gene>
<evidence type="ECO:0000259" key="2">
    <source>
        <dbReference type="PROSITE" id="PS50164"/>
    </source>
</evidence>
<evidence type="ECO:0000313" key="4">
    <source>
        <dbReference type="Proteomes" id="UP000681315"/>
    </source>
</evidence>
<comment type="caution">
    <text evidence="3">The sequence shown here is derived from an EMBL/GenBank/DDBJ whole genome shotgun (WGS) entry which is preliminary data.</text>
</comment>
<accession>A0ABS3SNG9</accession>
<organism evidence="3 4">
    <name type="scientific">Gelidibacter pelagius</name>
    <dbReference type="NCBI Taxonomy" id="2819985"/>
    <lineage>
        <taxon>Bacteria</taxon>
        <taxon>Pseudomonadati</taxon>
        <taxon>Bacteroidota</taxon>
        <taxon>Flavobacteriia</taxon>
        <taxon>Flavobacteriales</taxon>
        <taxon>Flavobacteriaceae</taxon>
        <taxon>Gelidibacter</taxon>
    </lineage>
</organism>